<dbReference type="PROSITE" id="PS50977">
    <property type="entry name" value="HTH_TETR_2"/>
    <property type="match status" value="1"/>
</dbReference>
<reference evidence="4 5" key="1">
    <citation type="submission" date="2022-10" db="EMBL/GenBank/DDBJ databases">
        <title>The complete genomes of actinobacterial strains from the NBC collection.</title>
        <authorList>
            <person name="Joergensen T.S."/>
            <person name="Alvarez Arevalo M."/>
            <person name="Sterndorff E.B."/>
            <person name="Faurdal D."/>
            <person name="Vuksanovic O."/>
            <person name="Mourched A.-S."/>
            <person name="Charusanti P."/>
            <person name="Shaw S."/>
            <person name="Blin K."/>
            <person name="Weber T."/>
        </authorList>
    </citation>
    <scope>NUCLEOTIDE SEQUENCE [LARGE SCALE GENOMIC DNA]</scope>
    <source>
        <strain evidence="4 5">NBC_00319</strain>
    </source>
</reference>
<dbReference type="InterPro" id="IPR050109">
    <property type="entry name" value="HTH-type_TetR-like_transc_reg"/>
</dbReference>
<evidence type="ECO:0000313" key="5">
    <source>
        <dbReference type="Proteomes" id="UP001432128"/>
    </source>
</evidence>
<evidence type="ECO:0000256" key="2">
    <source>
        <dbReference type="PROSITE-ProRule" id="PRU00335"/>
    </source>
</evidence>
<gene>
    <name evidence="4" type="ORF">OG579_02880</name>
</gene>
<name>A0AAU4K3Y2_9NOCA</name>
<dbReference type="Pfam" id="PF00440">
    <property type="entry name" value="TetR_N"/>
    <property type="match status" value="1"/>
</dbReference>
<dbReference type="KEGG" id="whr:OG579_02880"/>
<protein>
    <submittedName>
        <fullName evidence="4">TetR/AcrR family transcriptional regulator</fullName>
    </submittedName>
</protein>
<organism evidence="4 5">
    <name type="scientific">Williamsia herbipolensis</name>
    <dbReference type="NCBI Taxonomy" id="1603258"/>
    <lineage>
        <taxon>Bacteria</taxon>
        <taxon>Bacillati</taxon>
        <taxon>Actinomycetota</taxon>
        <taxon>Actinomycetes</taxon>
        <taxon>Mycobacteriales</taxon>
        <taxon>Nocardiaceae</taxon>
        <taxon>Williamsia</taxon>
    </lineage>
</organism>
<keyword evidence="5" id="KW-1185">Reference proteome</keyword>
<dbReference type="InterPro" id="IPR036271">
    <property type="entry name" value="Tet_transcr_reg_TetR-rel_C_sf"/>
</dbReference>
<dbReference type="EMBL" id="CP108021">
    <property type="protein sequence ID" value="WUM20793.1"/>
    <property type="molecule type" value="Genomic_DNA"/>
</dbReference>
<feature type="domain" description="HTH tetR-type" evidence="3">
    <location>
        <begin position="7"/>
        <end position="67"/>
    </location>
</feature>
<dbReference type="InterPro" id="IPR001647">
    <property type="entry name" value="HTH_TetR"/>
</dbReference>
<dbReference type="PANTHER" id="PTHR30055">
    <property type="entry name" value="HTH-TYPE TRANSCRIPTIONAL REGULATOR RUTR"/>
    <property type="match status" value="1"/>
</dbReference>
<evidence type="ECO:0000259" key="3">
    <source>
        <dbReference type="PROSITE" id="PS50977"/>
    </source>
</evidence>
<keyword evidence="1 2" id="KW-0238">DNA-binding</keyword>
<proteinExistence type="predicted"/>
<sequence length="185" mass="19722">MTAYHHGSLRGALLDEARRVLARDGLDGLTMRGLAKSLGVSHGAPRRHFVDRDALLDALVAAGFAELTAIIERSAVHEDSRARLVAYISGHMEFAKDNAALMPIMFTTEPRDPMSPACQAAGGFFRRGRELLGDNESGPPPALVYLLAATTEGIASLATSGRLPSDRVHDVVDLAVEVLLPVIDG</sequence>
<feature type="DNA-binding region" description="H-T-H motif" evidence="2">
    <location>
        <begin position="30"/>
        <end position="49"/>
    </location>
</feature>
<dbReference type="InterPro" id="IPR009057">
    <property type="entry name" value="Homeodomain-like_sf"/>
</dbReference>
<dbReference type="GO" id="GO:0000976">
    <property type="term" value="F:transcription cis-regulatory region binding"/>
    <property type="evidence" value="ECO:0007669"/>
    <property type="project" value="TreeGrafter"/>
</dbReference>
<dbReference type="AlphaFoldDB" id="A0AAU4K3Y2"/>
<dbReference type="GO" id="GO:0003700">
    <property type="term" value="F:DNA-binding transcription factor activity"/>
    <property type="evidence" value="ECO:0007669"/>
    <property type="project" value="TreeGrafter"/>
</dbReference>
<dbReference type="RefSeq" id="WP_328858010.1">
    <property type="nucleotide sequence ID" value="NZ_CP108021.1"/>
</dbReference>
<accession>A0AAU4K3Y2</accession>
<dbReference type="Proteomes" id="UP001432128">
    <property type="component" value="Chromosome"/>
</dbReference>
<dbReference type="Gene3D" id="1.10.357.10">
    <property type="entry name" value="Tetracycline Repressor, domain 2"/>
    <property type="match status" value="1"/>
</dbReference>
<dbReference type="SUPFAM" id="SSF46689">
    <property type="entry name" value="Homeodomain-like"/>
    <property type="match status" value="1"/>
</dbReference>
<evidence type="ECO:0000313" key="4">
    <source>
        <dbReference type="EMBL" id="WUM20793.1"/>
    </source>
</evidence>
<dbReference type="SUPFAM" id="SSF48498">
    <property type="entry name" value="Tetracyclin repressor-like, C-terminal domain"/>
    <property type="match status" value="1"/>
</dbReference>
<dbReference type="PANTHER" id="PTHR30055:SF220">
    <property type="entry name" value="TETR-FAMILY REGULATORY PROTEIN"/>
    <property type="match status" value="1"/>
</dbReference>
<evidence type="ECO:0000256" key="1">
    <source>
        <dbReference type="ARBA" id="ARBA00023125"/>
    </source>
</evidence>